<evidence type="ECO:0008006" key="3">
    <source>
        <dbReference type="Google" id="ProtNLM"/>
    </source>
</evidence>
<keyword evidence="2" id="KW-1185">Reference proteome</keyword>
<name>A0ABS5RSN4_9HYPH</name>
<evidence type="ECO:0000313" key="2">
    <source>
        <dbReference type="Proteomes" id="UP001297272"/>
    </source>
</evidence>
<gene>
    <name evidence="1" type="ORF">JYU29_04655</name>
</gene>
<reference evidence="1 2" key="1">
    <citation type="submission" date="2021-03" db="EMBL/GenBank/DDBJ databases">
        <title>Tianweitania aestuarii sp. nov., isolated from a tidal flat.</title>
        <authorList>
            <person name="Park S."/>
            <person name="Yoon J.-H."/>
        </authorList>
    </citation>
    <scope>NUCLEOTIDE SEQUENCE [LARGE SCALE GENOMIC DNA]</scope>
    <source>
        <strain evidence="1 2">BSSL-BM11</strain>
    </source>
</reference>
<sequence>MESGHAIPERTRIYRLSRLFSALMAVMKRPQSHARPIRLYRDELTPHLARDLGLSDVMNKPSLSPGIVEQAPRF</sequence>
<evidence type="ECO:0000313" key="1">
    <source>
        <dbReference type="EMBL" id="MBS9719977.1"/>
    </source>
</evidence>
<comment type="caution">
    <text evidence="1">The sequence shown here is derived from an EMBL/GenBank/DDBJ whole genome shotgun (WGS) entry which is preliminary data.</text>
</comment>
<accession>A0ABS5RSN4</accession>
<protein>
    <recommendedName>
        <fullName evidence="3">DUF1127 domain-containing protein</fullName>
    </recommendedName>
</protein>
<proteinExistence type="predicted"/>
<dbReference type="EMBL" id="JAFMNX010000001">
    <property type="protein sequence ID" value="MBS9719977.1"/>
    <property type="molecule type" value="Genomic_DNA"/>
</dbReference>
<organism evidence="1 2">
    <name type="scientific">Tianweitania aestuarii</name>
    <dbReference type="NCBI Taxonomy" id="2814886"/>
    <lineage>
        <taxon>Bacteria</taxon>
        <taxon>Pseudomonadati</taxon>
        <taxon>Pseudomonadota</taxon>
        <taxon>Alphaproteobacteria</taxon>
        <taxon>Hyphomicrobiales</taxon>
        <taxon>Phyllobacteriaceae</taxon>
        <taxon>Tianweitania</taxon>
    </lineage>
</organism>
<dbReference type="RefSeq" id="WP_213983561.1">
    <property type="nucleotide sequence ID" value="NZ_JAFMNX010000001.1"/>
</dbReference>
<dbReference type="Proteomes" id="UP001297272">
    <property type="component" value="Unassembled WGS sequence"/>
</dbReference>